<evidence type="ECO:0000313" key="3">
    <source>
        <dbReference type="EMBL" id="VVA93164.1"/>
    </source>
</evidence>
<gene>
    <name evidence="3" type="ORF">ANE_LOCUS3609</name>
</gene>
<organism evidence="3 4">
    <name type="scientific">Arabis nemorensis</name>
    <dbReference type="NCBI Taxonomy" id="586526"/>
    <lineage>
        <taxon>Eukaryota</taxon>
        <taxon>Viridiplantae</taxon>
        <taxon>Streptophyta</taxon>
        <taxon>Embryophyta</taxon>
        <taxon>Tracheophyta</taxon>
        <taxon>Spermatophyta</taxon>
        <taxon>Magnoliopsida</taxon>
        <taxon>eudicotyledons</taxon>
        <taxon>Gunneridae</taxon>
        <taxon>Pentapetalae</taxon>
        <taxon>rosids</taxon>
        <taxon>malvids</taxon>
        <taxon>Brassicales</taxon>
        <taxon>Brassicaceae</taxon>
        <taxon>Arabideae</taxon>
        <taxon>Arabis</taxon>
    </lineage>
</organism>
<dbReference type="Proteomes" id="UP000489600">
    <property type="component" value="Unassembled WGS sequence"/>
</dbReference>
<evidence type="ECO:0000256" key="1">
    <source>
        <dbReference type="ARBA" id="ARBA00023125"/>
    </source>
</evidence>
<comment type="caution">
    <text evidence="3">The sequence shown here is derived from an EMBL/GenBank/DDBJ whole genome shotgun (WGS) entry which is preliminary data.</text>
</comment>
<keyword evidence="4" id="KW-1185">Reference proteome</keyword>
<proteinExistence type="predicted"/>
<dbReference type="OrthoDB" id="669963at2759"/>
<dbReference type="GO" id="GO:0003697">
    <property type="term" value="F:single-stranded DNA binding"/>
    <property type="evidence" value="ECO:0007669"/>
    <property type="project" value="InterPro"/>
</dbReference>
<dbReference type="GO" id="GO:0006264">
    <property type="term" value="P:mitochondrial DNA replication"/>
    <property type="evidence" value="ECO:0007669"/>
    <property type="project" value="TreeGrafter"/>
</dbReference>
<dbReference type="SUPFAM" id="SSF50249">
    <property type="entry name" value="Nucleic acid-binding proteins"/>
    <property type="match status" value="1"/>
</dbReference>
<dbReference type="AlphaFoldDB" id="A0A565AW71"/>
<dbReference type="PANTHER" id="PTHR10302:SF23">
    <property type="entry name" value="PROTEIN OSB4, CHLOROPLASTIC"/>
    <property type="match status" value="1"/>
</dbReference>
<evidence type="ECO:0000256" key="2">
    <source>
        <dbReference type="PROSITE-ProRule" id="PRU00252"/>
    </source>
</evidence>
<dbReference type="PANTHER" id="PTHR10302">
    <property type="entry name" value="SINGLE-STRANDED DNA-BINDING PROTEIN"/>
    <property type="match status" value="1"/>
</dbReference>
<dbReference type="GO" id="GO:0042645">
    <property type="term" value="C:mitochondrial nucleoid"/>
    <property type="evidence" value="ECO:0007669"/>
    <property type="project" value="TreeGrafter"/>
</dbReference>
<dbReference type="InterPro" id="IPR000424">
    <property type="entry name" value="Primosome_PriB/ssb"/>
</dbReference>
<dbReference type="PROSITE" id="PS50935">
    <property type="entry name" value="SSB"/>
    <property type="match status" value="1"/>
</dbReference>
<keyword evidence="1 2" id="KW-0238">DNA-binding</keyword>
<evidence type="ECO:0000313" key="4">
    <source>
        <dbReference type="Proteomes" id="UP000489600"/>
    </source>
</evidence>
<name>A0A565AW71_9BRAS</name>
<dbReference type="EMBL" id="CABITT030000001">
    <property type="protein sequence ID" value="VVA93164.1"/>
    <property type="molecule type" value="Genomic_DNA"/>
</dbReference>
<sequence length="338" mass="38374">MQFLARSLSNSIRSSLNSRARQQSWVLSQRFHSTSSVKSSFTQSESVIPEKSSEAWPRPTKIPYQPKIANSIDLVGYVKLPVQFQANHDGSFYAGTVISNGPSSDSDTESDPKFLIPVVFEGELAHTANCHLKKNDRVHITGQVFVDTNPSGAEPDQEYVQVMVRDLHYIDGSKALPKVLPTSSDQKEGVLKHSVSLQQVRNVGTDHWFDLLHKSDEWSDYRESKQNGSVHPKYPDFKKKDGSVSLWLNKAPKEILSDLKDVKFDIPVQSTYPKQSKAGEEAWKELVENMNNWWDNRLSKQNVKGPDFVHKDTRVALWLTDCPSWVMEKLPPPKEPRM</sequence>
<dbReference type="InterPro" id="IPR011344">
    <property type="entry name" value="ssDNA-bd"/>
</dbReference>
<reference evidence="3" key="1">
    <citation type="submission" date="2019-07" db="EMBL/GenBank/DDBJ databases">
        <authorList>
            <person name="Dittberner H."/>
        </authorList>
    </citation>
    <scope>NUCLEOTIDE SEQUENCE [LARGE SCALE GENOMIC DNA]</scope>
</reference>
<protein>
    <submittedName>
        <fullName evidence="3">Uncharacterized protein</fullName>
    </submittedName>
</protein>
<dbReference type="InterPro" id="IPR012340">
    <property type="entry name" value="NA-bd_OB-fold"/>
</dbReference>
<accession>A0A565AW71</accession>